<evidence type="ECO:0000259" key="2">
    <source>
        <dbReference type="SMART" id="SM00060"/>
    </source>
</evidence>
<dbReference type="Proteomes" id="UP001063350">
    <property type="component" value="Chromosome"/>
</dbReference>
<evidence type="ECO:0000313" key="4">
    <source>
        <dbReference type="Proteomes" id="UP001063350"/>
    </source>
</evidence>
<gene>
    <name evidence="3" type="ORF">GF1_31830</name>
</gene>
<keyword evidence="1" id="KW-0732">Signal</keyword>
<dbReference type="InterPro" id="IPR013783">
    <property type="entry name" value="Ig-like_fold"/>
</dbReference>
<feature type="signal peptide" evidence="1">
    <location>
        <begin position="1"/>
        <end position="19"/>
    </location>
</feature>
<dbReference type="InterPro" id="IPR003961">
    <property type="entry name" value="FN3_dom"/>
</dbReference>
<protein>
    <recommendedName>
        <fullName evidence="2">Fibronectin type-III domain-containing protein</fullName>
    </recommendedName>
</protein>
<keyword evidence="4" id="KW-1185">Reference proteome</keyword>
<feature type="domain" description="Fibronectin type-III" evidence="2">
    <location>
        <begin position="251"/>
        <end position="331"/>
    </location>
</feature>
<dbReference type="Gene3D" id="2.60.40.10">
    <property type="entry name" value="Immunoglobulins"/>
    <property type="match status" value="3"/>
</dbReference>
<dbReference type="EMBL" id="AP024233">
    <property type="protein sequence ID" value="BCO10807.1"/>
    <property type="molecule type" value="Genomic_DNA"/>
</dbReference>
<dbReference type="InterPro" id="IPR036116">
    <property type="entry name" value="FN3_sf"/>
</dbReference>
<dbReference type="KEGG" id="ddu:GF1_31830"/>
<feature type="domain" description="Fibronectin type-III" evidence="2">
    <location>
        <begin position="147"/>
        <end position="231"/>
    </location>
</feature>
<accession>A0A915U722</accession>
<dbReference type="SUPFAM" id="SSF49265">
    <property type="entry name" value="Fibronectin type III"/>
    <property type="match status" value="2"/>
</dbReference>
<feature type="chain" id="PRO_5037020800" description="Fibronectin type-III domain-containing protein" evidence="1">
    <location>
        <begin position="20"/>
        <end position="344"/>
    </location>
</feature>
<reference evidence="3" key="1">
    <citation type="submission" date="2020-12" db="EMBL/GenBank/DDBJ databases">
        <title>Desulfobium dissulfuricans gen. nov., sp. nov., a novel mesophilic, sulfate-reducing bacterium isolated from a deep-sea hydrothermal vent.</title>
        <authorList>
            <person name="Hashimoto Y."/>
            <person name="Tame A."/>
            <person name="Sawayama S."/>
            <person name="Miyazaki J."/>
            <person name="Takai K."/>
            <person name="Nakagawa S."/>
        </authorList>
    </citation>
    <scope>NUCLEOTIDE SEQUENCE</scope>
    <source>
        <strain evidence="3">GF1</strain>
    </source>
</reference>
<evidence type="ECO:0000313" key="3">
    <source>
        <dbReference type="EMBL" id="BCO10807.1"/>
    </source>
</evidence>
<dbReference type="AlphaFoldDB" id="A0A915U722"/>
<dbReference type="SMART" id="SM00060">
    <property type="entry name" value="FN3"/>
    <property type="match status" value="3"/>
</dbReference>
<sequence length="344" mass="37999">MVLGAVLLLLALLSGCGYKTDPVPPGKVMPEPVRDLRYQLSERGVTLTWSYPTRTVTGDRLEQIDSFAIYRAVVPAKDYCDTCPIPFGQPILVPGGTVPPEGGRTGRFESTLLRPGHLYFFKVRARSGWWAESADSNIVSFLWHIPLKAPAGLRARAEDSRIVLAWQPVVSHLDSSPVTGPVEYQVYRSTDGGTFEPLDGPVQETRFVDTAVVNGRKYFYHVQALERFERGIVGGGTSADVAVSPVDRTPPAPPTGVRAIRTGKGIKVFWEPVPDRDLKGYRVYRRLSGDRAPELVGEVNAPYTMFIDRTPPHRGQRLYYSVSSIDGARPANESMSSPEVMIRN</sequence>
<evidence type="ECO:0000256" key="1">
    <source>
        <dbReference type="SAM" id="SignalP"/>
    </source>
</evidence>
<organism evidence="3 4">
    <name type="scientific">Desulfolithobacter dissulfuricans</name>
    <dbReference type="NCBI Taxonomy" id="2795293"/>
    <lineage>
        <taxon>Bacteria</taxon>
        <taxon>Pseudomonadati</taxon>
        <taxon>Thermodesulfobacteriota</taxon>
        <taxon>Desulfobulbia</taxon>
        <taxon>Desulfobulbales</taxon>
        <taxon>Desulfobulbaceae</taxon>
        <taxon>Desulfolithobacter</taxon>
    </lineage>
</organism>
<feature type="domain" description="Fibronectin type-III" evidence="2">
    <location>
        <begin position="30"/>
        <end position="130"/>
    </location>
</feature>
<proteinExistence type="predicted"/>
<name>A0A915U722_9BACT</name>